<proteinExistence type="predicted"/>
<name>A0AAU8BDJ4_9CAUD</name>
<organism evidence="1">
    <name type="scientific">Bacillus phage Adastra</name>
    <dbReference type="NCBI Taxonomy" id="3143958"/>
    <lineage>
        <taxon>Viruses</taxon>
        <taxon>Duplodnaviria</taxon>
        <taxon>Heunggongvirae</taxon>
        <taxon>Uroviricota</taxon>
        <taxon>Caudoviricetes</taxon>
        <taxon>Herelleviridae</taxon>
        <taxon>Spounavirinae</taxon>
        <taxon>Okubovirus</taxon>
    </lineage>
</organism>
<accession>A0AAU8BDJ4</accession>
<dbReference type="EMBL" id="PP819608">
    <property type="protein sequence ID" value="XCD09730.1"/>
    <property type="molecule type" value="Genomic_DNA"/>
</dbReference>
<evidence type="ECO:0000313" key="1">
    <source>
        <dbReference type="EMBL" id="XCD09730.1"/>
    </source>
</evidence>
<sequence length="90" mass="10533">MYLLDQEWLRENFIEGTTENTKAGDRVYVSGIDGVDEVLYEHTVHEVLDNSILSTENNDMILPYVDHPVSRGMEENRFWYLKRKAIGELL</sequence>
<reference evidence="1" key="1">
    <citation type="submission" date="2024-05" db="EMBL/GenBank/DDBJ databases">
        <authorList>
            <person name="Herbig A.F."/>
            <person name="Pendergrass E.L."/>
        </authorList>
    </citation>
    <scope>NUCLEOTIDE SEQUENCE</scope>
</reference>
<protein>
    <submittedName>
        <fullName evidence="1">Uncharacterized protein</fullName>
    </submittedName>
</protein>
<gene>
    <name evidence="1" type="ORF">Adastra185</name>
</gene>